<dbReference type="SUPFAM" id="SSF52540">
    <property type="entry name" value="P-loop containing nucleoside triphosphate hydrolases"/>
    <property type="match status" value="1"/>
</dbReference>
<dbReference type="InterPro" id="IPR050625">
    <property type="entry name" value="ParA/MinD_ATPase"/>
</dbReference>
<dbReference type="GO" id="GO:0051782">
    <property type="term" value="P:negative regulation of cell division"/>
    <property type="evidence" value="ECO:0007669"/>
    <property type="project" value="TreeGrafter"/>
</dbReference>
<proteinExistence type="predicted"/>
<organism evidence="3 4">
    <name type="scientific">Desulfoglaeba alkanexedens ALDC</name>
    <dbReference type="NCBI Taxonomy" id="980445"/>
    <lineage>
        <taxon>Bacteria</taxon>
        <taxon>Pseudomonadati</taxon>
        <taxon>Thermodesulfobacteriota</taxon>
        <taxon>Syntrophobacteria</taxon>
        <taxon>Syntrophobacterales</taxon>
        <taxon>Syntrophobacteraceae</taxon>
        <taxon>Desulfoglaeba</taxon>
    </lineage>
</organism>
<keyword evidence="2" id="KW-0067">ATP-binding</keyword>
<reference evidence="3 4" key="1">
    <citation type="submission" date="2019-05" db="EMBL/GenBank/DDBJ databases">
        <title>The Complete Genome Sequence of the n-alkane-degrading Desulfoglaeba alkanexedens ALDC reveals multiple alkylsuccinate synthase gene clusters.</title>
        <authorList>
            <person name="Callaghan A.V."/>
            <person name="Davidova I.A."/>
            <person name="Duncan K.E."/>
            <person name="Morris B."/>
            <person name="McInerney M.J."/>
        </authorList>
    </citation>
    <scope>NUCLEOTIDE SEQUENCE [LARGE SCALE GENOMIC DNA]</scope>
    <source>
        <strain evidence="3 4">ALDC</strain>
    </source>
</reference>
<keyword evidence="1" id="KW-0547">Nucleotide-binding</keyword>
<dbReference type="RefSeq" id="WP_137425251.1">
    <property type="nucleotide sequence ID" value="NZ_CP040098.1"/>
</dbReference>
<dbReference type="InterPro" id="IPR027417">
    <property type="entry name" value="P-loop_NTPase"/>
</dbReference>
<dbReference type="Proteomes" id="UP000298602">
    <property type="component" value="Chromosome"/>
</dbReference>
<evidence type="ECO:0000256" key="2">
    <source>
        <dbReference type="ARBA" id="ARBA00022840"/>
    </source>
</evidence>
<reference evidence="3 4" key="2">
    <citation type="submission" date="2019-05" db="EMBL/GenBank/DDBJ databases">
        <authorList>
            <person name="Suflita J.M."/>
            <person name="Marks C.R."/>
        </authorList>
    </citation>
    <scope>NUCLEOTIDE SEQUENCE [LARGE SCALE GENOMIC DNA]</scope>
    <source>
        <strain evidence="3 4">ALDC</strain>
    </source>
</reference>
<dbReference type="AlphaFoldDB" id="A0A4P8L4T9"/>
<gene>
    <name evidence="3" type="ORF">FDQ92_12795</name>
</gene>
<evidence type="ECO:0000313" key="4">
    <source>
        <dbReference type="Proteomes" id="UP000298602"/>
    </source>
</evidence>
<sequence length="387" mass="43430">MDKQIIKVTLKTDNPQVKSEFKDIIDKLDFTELIQPDGAGFADVLVMELTDDLKKDLEFIKSVLDSKKSKVFLTSSQSRPEIILQTMRMGISDFFPQPLKKEEIERAFERIKEEAHEGKKTRQGKVISVLGAKGGSGVTTVATNLATSLSRLTEENGVGIIDLNVLLEDVSTFLDLSPRYTIAQVSESIERLDLTLLTGFLTRHPYGIYLLSFPDNIDEISELPPDGLKKIVNIMRTAFDFTIVDIPHSFDPLTVQAFELSNFIFVVITLDVPSLRNARRLLDMFCALGYSDDKIKIVVNRYAKGSEISLKDVEAVLKCQVFWIIPNDYPAVISSINQGKPLSETAAKSEICNSFEKLALMLTQGAEAQKRTKRPKFLGYLLRRKAD</sequence>
<evidence type="ECO:0000256" key="1">
    <source>
        <dbReference type="ARBA" id="ARBA00022741"/>
    </source>
</evidence>
<dbReference type="GO" id="GO:0005524">
    <property type="term" value="F:ATP binding"/>
    <property type="evidence" value="ECO:0007669"/>
    <property type="project" value="UniProtKB-KW"/>
</dbReference>
<dbReference type="KEGG" id="dax:FDQ92_12795"/>
<dbReference type="Gene3D" id="3.40.50.2300">
    <property type="match status" value="1"/>
</dbReference>
<dbReference type="GO" id="GO:0016887">
    <property type="term" value="F:ATP hydrolysis activity"/>
    <property type="evidence" value="ECO:0007669"/>
    <property type="project" value="TreeGrafter"/>
</dbReference>
<protein>
    <submittedName>
        <fullName evidence="3">Uncharacterized protein</fullName>
    </submittedName>
</protein>
<dbReference type="GO" id="GO:0009898">
    <property type="term" value="C:cytoplasmic side of plasma membrane"/>
    <property type="evidence" value="ECO:0007669"/>
    <property type="project" value="TreeGrafter"/>
</dbReference>
<dbReference type="EMBL" id="CP040098">
    <property type="protein sequence ID" value="QCQ22968.1"/>
    <property type="molecule type" value="Genomic_DNA"/>
</dbReference>
<accession>A0A4P8L4T9</accession>
<dbReference type="GO" id="GO:0005829">
    <property type="term" value="C:cytosol"/>
    <property type="evidence" value="ECO:0007669"/>
    <property type="project" value="TreeGrafter"/>
</dbReference>
<evidence type="ECO:0000313" key="3">
    <source>
        <dbReference type="EMBL" id="QCQ22968.1"/>
    </source>
</evidence>
<keyword evidence="4" id="KW-1185">Reference proteome</keyword>
<dbReference type="CDD" id="cd03111">
    <property type="entry name" value="CpaE-like"/>
    <property type="match status" value="1"/>
</dbReference>
<dbReference type="Pfam" id="PF06564">
    <property type="entry name" value="CBP_BcsQ"/>
    <property type="match status" value="1"/>
</dbReference>
<dbReference type="InterPro" id="IPR017746">
    <property type="entry name" value="Cellulose_synthase_operon_BcsQ"/>
</dbReference>
<dbReference type="PANTHER" id="PTHR43384:SF6">
    <property type="entry name" value="SEPTUM SITE-DETERMINING PROTEIN MIND HOMOLOG, CHLOROPLASTIC"/>
    <property type="match status" value="1"/>
</dbReference>
<dbReference type="PANTHER" id="PTHR43384">
    <property type="entry name" value="SEPTUM SITE-DETERMINING PROTEIN MIND HOMOLOG, CHLOROPLASTIC-RELATED"/>
    <property type="match status" value="1"/>
</dbReference>
<dbReference type="Gene3D" id="3.40.50.300">
    <property type="entry name" value="P-loop containing nucleotide triphosphate hydrolases"/>
    <property type="match status" value="1"/>
</dbReference>
<dbReference type="OrthoDB" id="9768734at2"/>
<name>A0A4P8L4T9_9BACT</name>